<comment type="similarity">
    <text evidence="2">Belongs to the PC-esterase family. CASD1 subfamily.</text>
</comment>
<dbReference type="GeneID" id="27691322"/>
<dbReference type="PANTHER" id="PTHR13533:SF1">
    <property type="entry name" value="N-ACETYLNEURAMINATE 9-O-ACETYLTRANSFERASE"/>
    <property type="match status" value="1"/>
</dbReference>
<protein>
    <submittedName>
        <fullName evidence="12">Uncharacterized protein</fullName>
    </submittedName>
</protein>
<evidence type="ECO:0000313" key="13">
    <source>
        <dbReference type="Proteomes" id="UP000053201"/>
    </source>
</evidence>
<evidence type="ECO:0000256" key="7">
    <source>
        <dbReference type="ARBA" id="ARBA00023180"/>
    </source>
</evidence>
<evidence type="ECO:0000256" key="6">
    <source>
        <dbReference type="ARBA" id="ARBA00023136"/>
    </source>
</evidence>
<dbReference type="InParanoid" id="A0A0L0H759"/>
<dbReference type="GO" id="GO:0016740">
    <property type="term" value="F:transferase activity"/>
    <property type="evidence" value="ECO:0007669"/>
    <property type="project" value="UniProtKB-KW"/>
</dbReference>
<dbReference type="Pfam" id="PF07779">
    <property type="entry name" value="Cas1_AcylT"/>
    <property type="match status" value="1"/>
</dbReference>
<keyword evidence="3" id="KW-0808">Transferase</keyword>
<proteinExistence type="inferred from homology"/>
<reference evidence="12 13" key="1">
    <citation type="submission" date="2009-08" db="EMBL/GenBank/DDBJ databases">
        <title>The Genome Sequence of Spizellomyces punctatus strain DAOM BR117.</title>
        <authorList>
            <consortium name="The Broad Institute Genome Sequencing Platform"/>
            <person name="Russ C."/>
            <person name="Cuomo C."/>
            <person name="Shea T."/>
            <person name="Young S.K."/>
            <person name="Zeng Q."/>
            <person name="Koehrsen M."/>
            <person name="Haas B."/>
            <person name="Borodovsky M."/>
            <person name="Guigo R."/>
            <person name="Alvarado L."/>
            <person name="Berlin A."/>
            <person name="Bochicchio J."/>
            <person name="Borenstein D."/>
            <person name="Chapman S."/>
            <person name="Chen Z."/>
            <person name="Engels R."/>
            <person name="Freedman E."/>
            <person name="Gellesch M."/>
            <person name="Goldberg J."/>
            <person name="Griggs A."/>
            <person name="Gujja S."/>
            <person name="Heiman D."/>
            <person name="Hepburn T."/>
            <person name="Howarth C."/>
            <person name="Jen D."/>
            <person name="Larson L."/>
            <person name="Lewis B."/>
            <person name="Mehta T."/>
            <person name="Park D."/>
            <person name="Pearson M."/>
            <person name="Roberts A."/>
            <person name="Saif S."/>
            <person name="Shenoy N."/>
            <person name="Sisk P."/>
            <person name="Stolte C."/>
            <person name="Sykes S."/>
            <person name="Thomson T."/>
            <person name="Walk T."/>
            <person name="White J."/>
            <person name="Yandava C."/>
            <person name="Burger G."/>
            <person name="Gray M.W."/>
            <person name="Holland P.W.H."/>
            <person name="King N."/>
            <person name="Lang F.B.F."/>
            <person name="Roger A.J."/>
            <person name="Ruiz-Trillo I."/>
            <person name="Lander E."/>
            <person name="Nusbaum C."/>
        </authorList>
    </citation>
    <scope>NUCLEOTIDE SEQUENCE [LARGE SCALE GENOMIC DNA]</scope>
    <source>
        <strain evidence="12 13">DAOM BR117</strain>
    </source>
</reference>
<feature type="region of interest" description="Disordered" evidence="8">
    <location>
        <begin position="1"/>
        <end position="29"/>
    </location>
</feature>
<dbReference type="VEuPathDB" id="FungiDB:SPPG_08145"/>
<evidence type="ECO:0000256" key="8">
    <source>
        <dbReference type="SAM" id="MobiDB-lite"/>
    </source>
</evidence>
<sequence length="795" mass="89296">MSEPAEQLEQLLPTPAQTPVGSPNRLARGAQQPLDSNRVSLYCTWCLRIAVVLTFGSLLVRLFQVGFVGRYRGSCDPALADGHWEGSPSPKATWLPNSCYLHPYTRKETTTCLANSRVVFAGDSTARDVFNALREKIGADIEQPDKHADVFVKTKENIEMQFYWDPFWNRTDVLSKEQHYGGRNEGGYEHVNALMVFSAGHWFMKHMGESGYGQFGHALDEILDMVASRGHEKGAIADMVVVRPVNPVIPAKLIPTRRAISRSKVDAYNAYLRKVIGQPRVIEDIHVPEYVEALYRTAAQHTADGLHYDKRVLLSEVEMYLNRRCNPILFAKSPAGKATCCVNYASIGRRQWATVLGLGFVGCLGWAWRSFGSASQGDRSRLKRLMEVGLPSVDLSKDLAILALGLLYMLIVDRTAYLPKINKFFSMPAFTFLTLLYLVPGFLSLTPRKDTTFLSRYQTDEWKGWMQLAILIYHYTGASSQPVIYAFIRCCVAGYLFMTGYGHFIYFYTKAEFGIKRVVNVILRLNLLSALMAYTMDKDVLFYYFGPMVSVWFGVVYLTMRIGRAWNNRPGFVLGKICASGVLCAILMQEWFFQPFFSVLGAATGVEWDARESVFRLALDRWIVFVGMGVGLCVRYFKSGAVDVARYRTHAIWISVAALAAYTLFVAFLQSKFVYNSYHPYVSPIPVVAYTILRNSPILALRTSAFFEWIGKFSLELFLVQYHVWLGVDTKGLVGLGWGGKWTGFLVLGVVFFGVAYTLEGISGRLVKALATGNWTSALGRTALALGVMILMNWT</sequence>
<name>A0A0L0H759_SPIPD</name>
<dbReference type="RefSeq" id="XP_016604598.1">
    <property type="nucleotide sequence ID" value="XM_016756301.1"/>
</dbReference>
<evidence type="ECO:0000256" key="1">
    <source>
        <dbReference type="ARBA" id="ARBA00004141"/>
    </source>
</evidence>
<evidence type="ECO:0000256" key="9">
    <source>
        <dbReference type="SAM" id="Phobius"/>
    </source>
</evidence>
<feature type="transmembrane region" description="Helical" evidence="9">
    <location>
        <begin position="483"/>
        <end position="506"/>
    </location>
</feature>
<dbReference type="AlphaFoldDB" id="A0A0L0H759"/>
<dbReference type="PANTHER" id="PTHR13533">
    <property type="entry name" value="N-ACETYLNEURAMINATE 9-O-ACETYLTRANSFERASE"/>
    <property type="match status" value="1"/>
</dbReference>
<gene>
    <name evidence="12" type="ORF">SPPG_08145</name>
</gene>
<dbReference type="Proteomes" id="UP000053201">
    <property type="component" value="Unassembled WGS sequence"/>
</dbReference>
<feature type="transmembrane region" description="Helical" evidence="9">
    <location>
        <begin position="775"/>
        <end position="794"/>
    </location>
</feature>
<feature type="transmembrane region" description="Helical" evidence="9">
    <location>
        <begin position="541"/>
        <end position="560"/>
    </location>
</feature>
<evidence type="ECO:0000259" key="11">
    <source>
        <dbReference type="Pfam" id="PF24536"/>
    </source>
</evidence>
<keyword evidence="7" id="KW-0325">Glycoprotein</keyword>
<dbReference type="InterPro" id="IPR012419">
    <property type="entry name" value="Cas1_AcylTrans_dom"/>
</dbReference>
<evidence type="ECO:0000313" key="12">
    <source>
        <dbReference type="EMBL" id="KNC96558.1"/>
    </source>
</evidence>
<comment type="subcellular location">
    <subcellularLocation>
        <location evidence="1">Membrane</location>
        <topology evidence="1">Multi-pass membrane protein</topology>
    </subcellularLocation>
</comment>
<keyword evidence="6 9" id="KW-0472">Membrane</keyword>
<dbReference type="eggNOG" id="KOG1699">
    <property type="taxonomic scope" value="Eukaryota"/>
</dbReference>
<dbReference type="OrthoDB" id="1932925at2759"/>
<feature type="transmembrane region" description="Helical" evidence="9">
    <location>
        <begin position="388"/>
        <end position="412"/>
    </location>
</feature>
<keyword evidence="13" id="KW-1185">Reference proteome</keyword>
<feature type="transmembrane region" description="Helical" evidence="9">
    <location>
        <begin position="518"/>
        <end position="535"/>
    </location>
</feature>
<feature type="domain" description="NXPE C-terminal" evidence="11">
    <location>
        <begin position="94"/>
        <end position="181"/>
    </location>
</feature>
<dbReference type="GO" id="GO:0005975">
    <property type="term" value="P:carbohydrate metabolic process"/>
    <property type="evidence" value="ECO:0007669"/>
    <property type="project" value="UniProtKB-ARBA"/>
</dbReference>
<dbReference type="EMBL" id="KQ257468">
    <property type="protein sequence ID" value="KNC96558.1"/>
    <property type="molecule type" value="Genomic_DNA"/>
</dbReference>
<feature type="transmembrane region" description="Helical" evidence="9">
    <location>
        <begin position="352"/>
        <end position="368"/>
    </location>
</feature>
<evidence type="ECO:0000256" key="3">
    <source>
        <dbReference type="ARBA" id="ARBA00022679"/>
    </source>
</evidence>
<evidence type="ECO:0000256" key="4">
    <source>
        <dbReference type="ARBA" id="ARBA00022692"/>
    </source>
</evidence>
<dbReference type="Pfam" id="PF24536">
    <property type="entry name" value="NXPE4_C"/>
    <property type="match status" value="1"/>
</dbReference>
<accession>A0A0L0H759</accession>
<dbReference type="InterPro" id="IPR057106">
    <property type="entry name" value="NXPE4_C"/>
</dbReference>
<organism evidence="12 13">
    <name type="scientific">Spizellomyces punctatus (strain DAOM BR117)</name>
    <dbReference type="NCBI Taxonomy" id="645134"/>
    <lineage>
        <taxon>Eukaryota</taxon>
        <taxon>Fungi</taxon>
        <taxon>Fungi incertae sedis</taxon>
        <taxon>Chytridiomycota</taxon>
        <taxon>Chytridiomycota incertae sedis</taxon>
        <taxon>Chytridiomycetes</taxon>
        <taxon>Spizellomycetales</taxon>
        <taxon>Spizellomycetaceae</taxon>
        <taxon>Spizellomyces</taxon>
    </lineage>
</organism>
<evidence type="ECO:0000256" key="2">
    <source>
        <dbReference type="ARBA" id="ARBA00010666"/>
    </source>
</evidence>
<keyword evidence="5 9" id="KW-1133">Transmembrane helix</keyword>
<keyword evidence="4 9" id="KW-0812">Transmembrane</keyword>
<dbReference type="GO" id="GO:0005794">
    <property type="term" value="C:Golgi apparatus"/>
    <property type="evidence" value="ECO:0007669"/>
    <property type="project" value="UniProtKB-ARBA"/>
</dbReference>
<feature type="transmembrane region" description="Helical" evidence="9">
    <location>
        <begin position="613"/>
        <end position="637"/>
    </location>
</feature>
<dbReference type="GO" id="GO:0016020">
    <property type="term" value="C:membrane"/>
    <property type="evidence" value="ECO:0007669"/>
    <property type="project" value="UniProtKB-SubCell"/>
</dbReference>
<feature type="transmembrane region" description="Helical" evidence="9">
    <location>
        <begin position="745"/>
        <end position="763"/>
    </location>
</feature>
<feature type="transmembrane region" description="Helical" evidence="9">
    <location>
        <begin position="424"/>
        <end position="445"/>
    </location>
</feature>
<feature type="domain" description="Cas1p 10 TM acyl transferase" evidence="10">
    <location>
        <begin position="392"/>
        <end position="779"/>
    </location>
</feature>
<feature type="transmembrane region" description="Helical" evidence="9">
    <location>
        <begin position="39"/>
        <end position="63"/>
    </location>
</feature>
<feature type="transmembrane region" description="Helical" evidence="9">
    <location>
        <begin position="649"/>
        <end position="669"/>
    </location>
</feature>
<evidence type="ECO:0000256" key="5">
    <source>
        <dbReference type="ARBA" id="ARBA00022989"/>
    </source>
</evidence>
<feature type="transmembrane region" description="Helical" evidence="9">
    <location>
        <begin position="572"/>
        <end position="593"/>
    </location>
</feature>
<dbReference type="OMA" id="WSAREWA"/>
<evidence type="ECO:0000259" key="10">
    <source>
        <dbReference type="Pfam" id="PF07779"/>
    </source>
</evidence>